<dbReference type="EMBL" id="JAPWTK010000170">
    <property type="protein sequence ID" value="KAJ8947031.1"/>
    <property type="molecule type" value="Genomic_DNA"/>
</dbReference>
<gene>
    <name evidence="3" type="ORF">NQ318_019923</name>
</gene>
<protein>
    <recommendedName>
        <fullName evidence="5">Coiled-coil domain-containing protein 151</fullName>
    </recommendedName>
</protein>
<dbReference type="PANTHER" id="PTHR46518:SF1">
    <property type="entry name" value="OUTER DYNEIN ARM-DOCKING COMPLEX SUBUNIT 3"/>
    <property type="match status" value="1"/>
</dbReference>
<evidence type="ECO:0000313" key="3">
    <source>
        <dbReference type="EMBL" id="KAJ8947031.1"/>
    </source>
</evidence>
<evidence type="ECO:0000313" key="4">
    <source>
        <dbReference type="Proteomes" id="UP001162162"/>
    </source>
</evidence>
<feature type="coiled-coil region" evidence="1">
    <location>
        <begin position="323"/>
        <end position="375"/>
    </location>
</feature>
<evidence type="ECO:0000256" key="1">
    <source>
        <dbReference type="SAM" id="Coils"/>
    </source>
</evidence>
<dbReference type="GO" id="GO:0003341">
    <property type="term" value="P:cilium movement"/>
    <property type="evidence" value="ECO:0007669"/>
    <property type="project" value="InterPro"/>
</dbReference>
<feature type="compositionally biased region" description="Acidic residues" evidence="2">
    <location>
        <begin position="262"/>
        <end position="271"/>
    </location>
</feature>
<name>A0AAV8Y8D1_9CUCU</name>
<feature type="region of interest" description="Disordered" evidence="2">
    <location>
        <begin position="443"/>
        <end position="497"/>
    </location>
</feature>
<evidence type="ECO:0008006" key="5">
    <source>
        <dbReference type="Google" id="ProtNLM"/>
    </source>
</evidence>
<dbReference type="PANTHER" id="PTHR46518">
    <property type="entry name" value="COILED-COIL DOMAIN-CONTAINING PROTEIN 151"/>
    <property type="match status" value="1"/>
</dbReference>
<organism evidence="3 4">
    <name type="scientific">Aromia moschata</name>
    <dbReference type="NCBI Taxonomy" id="1265417"/>
    <lineage>
        <taxon>Eukaryota</taxon>
        <taxon>Metazoa</taxon>
        <taxon>Ecdysozoa</taxon>
        <taxon>Arthropoda</taxon>
        <taxon>Hexapoda</taxon>
        <taxon>Insecta</taxon>
        <taxon>Pterygota</taxon>
        <taxon>Neoptera</taxon>
        <taxon>Endopterygota</taxon>
        <taxon>Coleoptera</taxon>
        <taxon>Polyphaga</taxon>
        <taxon>Cucujiformia</taxon>
        <taxon>Chrysomeloidea</taxon>
        <taxon>Cerambycidae</taxon>
        <taxon>Cerambycinae</taxon>
        <taxon>Callichromatini</taxon>
        <taxon>Aromia</taxon>
    </lineage>
</organism>
<keyword evidence="1" id="KW-0175">Coiled coil</keyword>
<dbReference type="GO" id="GO:0036064">
    <property type="term" value="C:ciliary basal body"/>
    <property type="evidence" value="ECO:0007669"/>
    <property type="project" value="TreeGrafter"/>
</dbReference>
<keyword evidence="4" id="KW-1185">Reference proteome</keyword>
<feature type="region of interest" description="Disordered" evidence="2">
    <location>
        <begin position="254"/>
        <end position="282"/>
    </location>
</feature>
<evidence type="ECO:0000256" key="2">
    <source>
        <dbReference type="SAM" id="MobiDB-lite"/>
    </source>
</evidence>
<dbReference type="GO" id="GO:0035253">
    <property type="term" value="C:ciliary rootlet"/>
    <property type="evidence" value="ECO:0007669"/>
    <property type="project" value="TreeGrafter"/>
</dbReference>
<dbReference type="GO" id="GO:0097542">
    <property type="term" value="C:ciliary tip"/>
    <property type="evidence" value="ECO:0007669"/>
    <property type="project" value="TreeGrafter"/>
</dbReference>
<accession>A0AAV8Y8D1</accession>
<comment type="caution">
    <text evidence="3">The sequence shown here is derived from an EMBL/GenBank/DDBJ whole genome shotgun (WGS) entry which is preliminary data.</text>
</comment>
<dbReference type="GO" id="GO:0036158">
    <property type="term" value="P:outer dynein arm assembly"/>
    <property type="evidence" value="ECO:0007669"/>
    <property type="project" value="InterPro"/>
</dbReference>
<sequence length="519" mass="59947">MYFSTEGQRKALFEDGEAEVKLNSDQIVRLKKEISQLVIVLHESTSITARYRIRSKRLVEIIGPLADKTAEQVREMLDLQVIDMSKRLDLLRYRVKQRKNYLADLGLKYRKLLSQQEKKEFARKVERPVKKSTSELQNAIHAIEVQIREAMHIKNRYIDIRRSLKDDSDKFDSNIKKLEEDLAAQKEDIDKLQKIMDEAARMRTIARGHLLKEERAANEAATLREREAAEGRRLVNERKLELEMLERRIFQVGKIPPRPEPEGAEDVEKDENAEKSPTPPHPVEIMSQAFEVLKKVTGGTTTEEVLERFKSQIETQDKLTDLRKKSEGEKLKLERRMEDLTLKLDSYKYAEVKEAERKSGEMDRLQAQIDENRARSLRHREAKEKKDEALKSVLVGLQGLQLCVSPLAVPDGDALLTLRRIETELKKVLARIEEGEIECDIEEKPTNLESNDDKWLPAPYSGLIRRTPLPQTGTSPAPPPQQGSDDEEDVPSRGYLKRQAQMVVDAKLRRKKIQLPKRN</sequence>
<dbReference type="InterPro" id="IPR033192">
    <property type="entry name" value="ODAD3"/>
</dbReference>
<feature type="compositionally biased region" description="Basic and acidic residues" evidence="2">
    <location>
        <begin position="443"/>
        <end position="455"/>
    </location>
</feature>
<dbReference type="AlphaFoldDB" id="A0AAV8Y8D1"/>
<feature type="coiled-coil region" evidence="1">
    <location>
        <begin position="161"/>
        <end position="202"/>
    </location>
</feature>
<dbReference type="Proteomes" id="UP001162162">
    <property type="component" value="Unassembled WGS sequence"/>
</dbReference>
<reference evidence="3" key="1">
    <citation type="journal article" date="2023" name="Insect Mol. Biol.">
        <title>Genome sequencing provides insights into the evolution of gene families encoding plant cell wall-degrading enzymes in longhorned beetles.</title>
        <authorList>
            <person name="Shin N.R."/>
            <person name="Okamura Y."/>
            <person name="Kirsch R."/>
            <person name="Pauchet Y."/>
        </authorList>
    </citation>
    <scope>NUCLEOTIDE SEQUENCE</scope>
    <source>
        <strain evidence="3">AMC_N1</strain>
    </source>
</reference>
<proteinExistence type="predicted"/>